<dbReference type="NCBIfam" id="NF009084">
    <property type="entry name" value="PRK12419.1"/>
    <property type="match status" value="1"/>
</dbReference>
<comment type="caution">
    <text evidence="8">The sequence shown here is derived from an EMBL/GenBank/DDBJ whole genome shotgun (WGS) entry which is preliminary data.</text>
</comment>
<dbReference type="GO" id="GO:0000906">
    <property type="term" value="F:6,7-dimethyl-8-ribityllumazine synthase activity"/>
    <property type="evidence" value="ECO:0007669"/>
    <property type="project" value="UniProtKB-UniRule"/>
</dbReference>
<comment type="subunit">
    <text evidence="7">Forms an icosahedral capsid composed of 60 subunits, arranged as a dodecamer of pentamers.</text>
</comment>
<feature type="binding site" evidence="7">
    <location>
        <begin position="74"/>
        <end position="76"/>
    </location>
    <ligand>
        <name>5-amino-6-(D-ribitylamino)uracil</name>
        <dbReference type="ChEBI" id="CHEBI:15934"/>
    </ligand>
</feature>
<dbReference type="Proteomes" id="UP000293172">
    <property type="component" value="Unassembled WGS sequence"/>
</dbReference>
<keyword evidence="10" id="KW-1185">Reference proteome</keyword>
<dbReference type="InterPro" id="IPR034964">
    <property type="entry name" value="LS"/>
</dbReference>
<feature type="binding site" evidence="7">
    <location>
        <position position="16"/>
    </location>
    <ligand>
        <name>5-amino-6-(D-ribitylamino)uracil</name>
        <dbReference type="ChEBI" id="CHEBI:15934"/>
    </ligand>
</feature>
<feature type="binding site" evidence="7">
    <location>
        <position position="107"/>
    </location>
    <ligand>
        <name>5-amino-6-(D-ribitylamino)uracil</name>
        <dbReference type="ChEBI" id="CHEBI:15934"/>
    </ligand>
</feature>
<evidence type="ECO:0000313" key="11">
    <source>
        <dbReference type="Proteomes" id="UP000293172"/>
    </source>
</evidence>
<evidence type="ECO:0000256" key="2">
    <source>
        <dbReference type="ARBA" id="ARBA00007424"/>
    </source>
</evidence>
<dbReference type="InterPro" id="IPR036467">
    <property type="entry name" value="LS/RS_sf"/>
</dbReference>
<dbReference type="EMBL" id="QJUL01000006">
    <property type="protein sequence ID" value="TBU95909.1"/>
    <property type="molecule type" value="Genomic_DNA"/>
</dbReference>
<dbReference type="GO" id="GO:0009231">
    <property type="term" value="P:riboflavin biosynthetic process"/>
    <property type="evidence" value="ECO:0007669"/>
    <property type="project" value="UniProtKB-UniRule"/>
</dbReference>
<dbReference type="UniPathway" id="UPA00275">
    <property type="reaction ID" value="UER00404"/>
</dbReference>
<comment type="similarity">
    <text evidence="2 7">Belongs to the DMRL synthase family.</text>
</comment>
<organism evidence="8 11">
    <name type="scientific">Phytopseudomonas dryadis</name>
    <dbReference type="NCBI Taxonomy" id="2487520"/>
    <lineage>
        <taxon>Bacteria</taxon>
        <taxon>Pseudomonadati</taxon>
        <taxon>Pseudomonadota</taxon>
        <taxon>Gammaproteobacteria</taxon>
        <taxon>Pseudomonadales</taxon>
        <taxon>Pseudomonadaceae</taxon>
        <taxon>Phytopseudomonas</taxon>
    </lineage>
</organism>
<dbReference type="SUPFAM" id="SSF52121">
    <property type="entry name" value="Lumazine synthase"/>
    <property type="match status" value="1"/>
</dbReference>
<dbReference type="HAMAP" id="MF_00178">
    <property type="entry name" value="Lumazine_synth"/>
    <property type="match status" value="1"/>
</dbReference>
<evidence type="ECO:0000256" key="1">
    <source>
        <dbReference type="ARBA" id="ARBA00004917"/>
    </source>
</evidence>
<keyword evidence="5 7" id="KW-0808">Transferase</keyword>
<dbReference type="EC" id="2.5.1.78" evidence="3 7"/>
<comment type="catalytic activity">
    <reaction evidence="6 7">
        <text>(2S)-2-hydroxy-3-oxobutyl phosphate + 5-amino-6-(D-ribitylamino)uracil = 6,7-dimethyl-8-(1-D-ribityl)lumazine + phosphate + 2 H2O + H(+)</text>
        <dbReference type="Rhea" id="RHEA:26152"/>
        <dbReference type="ChEBI" id="CHEBI:15377"/>
        <dbReference type="ChEBI" id="CHEBI:15378"/>
        <dbReference type="ChEBI" id="CHEBI:15934"/>
        <dbReference type="ChEBI" id="CHEBI:43474"/>
        <dbReference type="ChEBI" id="CHEBI:58201"/>
        <dbReference type="ChEBI" id="CHEBI:58830"/>
        <dbReference type="EC" id="2.5.1.78"/>
    </reaction>
</comment>
<evidence type="ECO:0000313" key="8">
    <source>
        <dbReference type="EMBL" id="TBU95909.1"/>
    </source>
</evidence>
<reference evidence="10 11" key="1">
    <citation type="submission" date="2018-06" db="EMBL/GenBank/DDBJ databases">
        <title>Three novel Pseudomonas species isolated from symptomatic oak.</title>
        <authorList>
            <person name="Bueno-Gonzalez V."/>
            <person name="Brady C."/>
        </authorList>
    </citation>
    <scope>NUCLEOTIDE SEQUENCE [LARGE SCALE GENOMIC DNA]</scope>
    <source>
        <strain evidence="9 10">P26B</strain>
        <strain evidence="8 11">P6B</strain>
    </source>
</reference>
<protein>
    <recommendedName>
        <fullName evidence="3 7">6,7-dimethyl-8-ribityllumazine synthase</fullName>
        <shortName evidence="7">DMRL synthase</shortName>
        <shortName evidence="7">LS</shortName>
        <shortName evidence="7">Lumazine synthase</shortName>
        <ecNumber evidence="3 7">2.5.1.78</ecNumber>
    </recommendedName>
</protein>
<dbReference type="InterPro" id="IPR002180">
    <property type="entry name" value="LS/RS"/>
</dbReference>
<accession>A0A4Q9R871</accession>
<feature type="binding site" evidence="7">
    <location>
        <position position="121"/>
    </location>
    <ligand>
        <name>(2S)-2-hydroxy-3-oxobutyl phosphate</name>
        <dbReference type="ChEBI" id="CHEBI:58830"/>
    </ligand>
</feature>
<comment type="caution">
    <text evidence="7">Lacks conserved residue(s) required for the propagation of feature annotation.</text>
</comment>
<dbReference type="RefSeq" id="WP_131175016.1">
    <property type="nucleotide sequence ID" value="NZ_QJUL01000006.1"/>
</dbReference>
<dbReference type="GO" id="GO:0009349">
    <property type="term" value="C:riboflavin synthase complex"/>
    <property type="evidence" value="ECO:0007669"/>
    <property type="project" value="InterPro"/>
</dbReference>
<dbReference type="Pfam" id="PF00885">
    <property type="entry name" value="DMRL_synthase"/>
    <property type="match status" value="1"/>
</dbReference>
<evidence type="ECO:0000256" key="7">
    <source>
        <dbReference type="HAMAP-Rule" id="MF_00178"/>
    </source>
</evidence>
<evidence type="ECO:0000256" key="5">
    <source>
        <dbReference type="ARBA" id="ARBA00022679"/>
    </source>
</evidence>
<dbReference type="CDD" id="cd09208">
    <property type="entry name" value="Lumazine_synthase-II"/>
    <property type="match status" value="1"/>
</dbReference>
<gene>
    <name evidence="7" type="primary">ribH</name>
    <name evidence="9" type="ORF">DNK34_03850</name>
    <name evidence="8" type="ORF">DNK44_06155</name>
</gene>
<dbReference type="PANTHER" id="PTHR21058:SF0">
    <property type="entry name" value="6,7-DIMETHYL-8-RIBITYLLUMAZINE SYNTHASE"/>
    <property type="match status" value="1"/>
</dbReference>
<evidence type="ECO:0000256" key="6">
    <source>
        <dbReference type="ARBA" id="ARBA00048785"/>
    </source>
</evidence>
<dbReference type="EMBL" id="QJUM01000003">
    <property type="protein sequence ID" value="TBV09071.1"/>
    <property type="molecule type" value="Genomic_DNA"/>
</dbReference>
<dbReference type="Gene3D" id="3.40.50.960">
    <property type="entry name" value="Lumazine/riboflavin synthase"/>
    <property type="match status" value="1"/>
</dbReference>
<evidence type="ECO:0000256" key="4">
    <source>
        <dbReference type="ARBA" id="ARBA00022619"/>
    </source>
</evidence>
<keyword evidence="4 7" id="KW-0686">Riboflavin biosynthesis</keyword>
<evidence type="ECO:0000256" key="3">
    <source>
        <dbReference type="ARBA" id="ARBA00012664"/>
    </source>
</evidence>
<comment type="pathway">
    <text evidence="1 7">Cofactor biosynthesis; riboflavin biosynthesis; riboflavin from 2-hydroxy-3-oxobutyl phosphate and 5-amino-6-(D-ribitylamino)uracil: step 1/2.</text>
</comment>
<name>A0A4Q9R871_9GAMM</name>
<dbReference type="PANTHER" id="PTHR21058">
    <property type="entry name" value="6,7-DIMETHYL-8-RIBITYLLUMAZINE SYNTHASE DMRL SYNTHASE LUMAZINE SYNTHASE"/>
    <property type="match status" value="1"/>
</dbReference>
<sequence>MSNTSVRRVAFVQACWHRDIVDQSRHAFIEEMQRQGYAQGDIDCFEVGGAFEIPLHAQRLARSGRYAGIVAAGLVVDGGIYRHEFVAQAVIEGLMRVQLDTDVPVFSAVLTPHHFHAGEEHQTFFREHFRVKGGEAARTCADTLRKLVELPV</sequence>
<proteinExistence type="inferred from homology"/>
<dbReference type="AlphaFoldDB" id="A0A4Q9R871"/>
<evidence type="ECO:0000313" key="9">
    <source>
        <dbReference type="EMBL" id="TBV09071.1"/>
    </source>
</evidence>
<feature type="active site" description="Proton donor" evidence="7">
    <location>
        <position position="82"/>
    </location>
</feature>
<dbReference type="OrthoDB" id="9797659at2"/>
<evidence type="ECO:0000313" key="10">
    <source>
        <dbReference type="Proteomes" id="UP000291334"/>
    </source>
</evidence>
<comment type="function">
    <text evidence="7">Catalyzes the formation of 6,7-dimethyl-8-ribityllumazine by condensation of 5-amino-6-(D-ribitylamino)uracil with 3,4-dihydroxy-2-butanone 4-phosphate. This is the penultimate step in the biosynthesis of riboflavin.</text>
</comment>
<feature type="binding site" evidence="7">
    <location>
        <begin position="50"/>
        <end position="52"/>
    </location>
    <ligand>
        <name>5-amino-6-(D-ribitylamino)uracil</name>
        <dbReference type="ChEBI" id="CHEBI:15934"/>
    </ligand>
</feature>
<dbReference type="GO" id="GO:0005829">
    <property type="term" value="C:cytosol"/>
    <property type="evidence" value="ECO:0007669"/>
    <property type="project" value="TreeGrafter"/>
</dbReference>
<dbReference type="Proteomes" id="UP000291334">
    <property type="component" value="Unassembled WGS sequence"/>
</dbReference>